<protein>
    <recommendedName>
        <fullName evidence="11">Cytochrome P450</fullName>
    </recommendedName>
</protein>
<dbReference type="EMBL" id="JAWDGP010004010">
    <property type="protein sequence ID" value="KAK3768854.1"/>
    <property type="molecule type" value="Genomic_DNA"/>
</dbReference>
<comment type="similarity">
    <text evidence="2 8">Belongs to the cytochrome P450 family.</text>
</comment>
<dbReference type="PRINTS" id="PR00385">
    <property type="entry name" value="P450"/>
</dbReference>
<evidence type="ECO:0000256" key="8">
    <source>
        <dbReference type="RuleBase" id="RU000461"/>
    </source>
</evidence>
<dbReference type="InterPro" id="IPR036396">
    <property type="entry name" value="Cyt_P450_sf"/>
</dbReference>
<organism evidence="9 10">
    <name type="scientific">Elysia crispata</name>
    <name type="common">lettuce slug</name>
    <dbReference type="NCBI Taxonomy" id="231223"/>
    <lineage>
        <taxon>Eukaryota</taxon>
        <taxon>Metazoa</taxon>
        <taxon>Spiralia</taxon>
        <taxon>Lophotrochozoa</taxon>
        <taxon>Mollusca</taxon>
        <taxon>Gastropoda</taxon>
        <taxon>Heterobranchia</taxon>
        <taxon>Euthyneura</taxon>
        <taxon>Panpulmonata</taxon>
        <taxon>Sacoglossa</taxon>
        <taxon>Placobranchoidea</taxon>
        <taxon>Plakobranchidae</taxon>
        <taxon>Elysia</taxon>
    </lineage>
</organism>
<accession>A0AAE1DFK0</accession>
<proteinExistence type="inferred from homology"/>
<comment type="caution">
    <text evidence="9">The sequence shown here is derived from an EMBL/GenBank/DDBJ whole genome shotgun (WGS) entry which is preliminary data.</text>
</comment>
<evidence type="ECO:0000313" key="9">
    <source>
        <dbReference type="EMBL" id="KAK3768854.1"/>
    </source>
</evidence>
<name>A0AAE1DFK0_9GAST</name>
<dbReference type="InterPro" id="IPR001128">
    <property type="entry name" value="Cyt_P450"/>
</dbReference>
<dbReference type="Proteomes" id="UP001283361">
    <property type="component" value="Unassembled WGS sequence"/>
</dbReference>
<sequence length="500" mass="55754">MLSSLLGFDLPPLLLPALVLVVTLLLKSWAEAPVNLPPFPGWRVPVVGHMLLLGANVREKLLEIRKTTGNIFSLYFGGTLVVVLSGFDVLKEAMIKQGDVFVDRPVGGVHSILRVNSGIIGSSGSTWKENRSAAFQILRSFGLGKDAMSQKVLEEIKLYLEYLENLGGQAANVKDTTTCATSNVICSIVLGKRFDYDDAEFISLLRSHREYITLISGAYVHAWFPQVKYLPGDFFKSKRLIQVYDEITSQMSHFIEKISEEERNGLATSNFISSYIEKMEEKEKSGQPTELSNHHLKRILFDLLVGGTDTTASTLLWFYLYMVHFPEVQEKIYEEIVREIGTARSPSGQDKVGLPYTKAVLLETQRFASILPLAISHRCNRETTVAGYTIPKDVPVLLHLDSVMLDDKIWDNAKTFRPERFLKGGKLACPEFFVAFGLGKRSCPGESLAKIELFLVSISVIQRFKVVPADPNNIPPLRYEKGATCAPLPFSVKFVARTAA</sequence>
<dbReference type="GO" id="GO:0005737">
    <property type="term" value="C:cytoplasm"/>
    <property type="evidence" value="ECO:0007669"/>
    <property type="project" value="TreeGrafter"/>
</dbReference>
<dbReference type="SUPFAM" id="SSF48264">
    <property type="entry name" value="Cytochrome P450"/>
    <property type="match status" value="1"/>
</dbReference>
<dbReference type="GO" id="GO:0020037">
    <property type="term" value="F:heme binding"/>
    <property type="evidence" value="ECO:0007669"/>
    <property type="project" value="InterPro"/>
</dbReference>
<dbReference type="GO" id="GO:0005506">
    <property type="term" value="F:iron ion binding"/>
    <property type="evidence" value="ECO:0007669"/>
    <property type="project" value="InterPro"/>
</dbReference>
<dbReference type="PROSITE" id="PS00086">
    <property type="entry name" value="CYTOCHROME_P450"/>
    <property type="match status" value="1"/>
</dbReference>
<evidence type="ECO:0008006" key="11">
    <source>
        <dbReference type="Google" id="ProtNLM"/>
    </source>
</evidence>
<evidence type="ECO:0000256" key="5">
    <source>
        <dbReference type="ARBA" id="ARBA00023004"/>
    </source>
</evidence>
<dbReference type="Pfam" id="PF00067">
    <property type="entry name" value="p450"/>
    <property type="match status" value="1"/>
</dbReference>
<evidence type="ECO:0000256" key="1">
    <source>
        <dbReference type="ARBA" id="ARBA00001971"/>
    </source>
</evidence>
<dbReference type="GO" id="GO:0016712">
    <property type="term" value="F:oxidoreductase activity, acting on paired donors, with incorporation or reduction of molecular oxygen, reduced flavin or flavoprotein as one donor, and incorporation of one atom of oxygen"/>
    <property type="evidence" value="ECO:0007669"/>
    <property type="project" value="TreeGrafter"/>
</dbReference>
<dbReference type="GO" id="GO:0006082">
    <property type="term" value="P:organic acid metabolic process"/>
    <property type="evidence" value="ECO:0007669"/>
    <property type="project" value="TreeGrafter"/>
</dbReference>
<gene>
    <name evidence="9" type="ORF">RRG08_053385</name>
</gene>
<feature type="binding site" description="axial binding residue" evidence="7">
    <location>
        <position position="443"/>
    </location>
    <ligand>
        <name>heme</name>
        <dbReference type="ChEBI" id="CHEBI:30413"/>
    </ligand>
    <ligandPart>
        <name>Fe</name>
        <dbReference type="ChEBI" id="CHEBI:18248"/>
    </ligandPart>
</feature>
<evidence type="ECO:0000256" key="7">
    <source>
        <dbReference type="PIRSR" id="PIRSR602401-1"/>
    </source>
</evidence>
<keyword evidence="3 7" id="KW-0479">Metal-binding</keyword>
<reference evidence="9" key="1">
    <citation type="journal article" date="2023" name="G3 (Bethesda)">
        <title>A reference genome for the long-term kleptoplast-retaining sea slug Elysia crispata morphotype clarki.</title>
        <authorList>
            <person name="Eastman K.E."/>
            <person name="Pendleton A.L."/>
            <person name="Shaikh M.A."/>
            <person name="Suttiyut T."/>
            <person name="Ogas R."/>
            <person name="Tomko P."/>
            <person name="Gavelis G."/>
            <person name="Widhalm J.R."/>
            <person name="Wisecaver J.H."/>
        </authorList>
    </citation>
    <scope>NUCLEOTIDE SEQUENCE</scope>
    <source>
        <strain evidence="9">ECLA1</strain>
    </source>
</reference>
<keyword evidence="6 8" id="KW-0503">Monooxygenase</keyword>
<dbReference type="InterPro" id="IPR050182">
    <property type="entry name" value="Cytochrome_P450_fam2"/>
</dbReference>
<dbReference type="FunFam" id="1.10.630.10:FF:000036">
    <property type="entry name" value="CYtochrome P450 family"/>
    <property type="match status" value="1"/>
</dbReference>
<keyword evidence="10" id="KW-1185">Reference proteome</keyword>
<keyword evidence="5 7" id="KW-0408">Iron</keyword>
<dbReference type="AlphaFoldDB" id="A0AAE1DFK0"/>
<dbReference type="InterPro" id="IPR017972">
    <property type="entry name" value="Cyt_P450_CS"/>
</dbReference>
<comment type="cofactor">
    <cofactor evidence="1 7">
        <name>heme</name>
        <dbReference type="ChEBI" id="CHEBI:30413"/>
    </cofactor>
</comment>
<keyword evidence="4 8" id="KW-0560">Oxidoreductase</keyword>
<dbReference type="PANTHER" id="PTHR24300">
    <property type="entry name" value="CYTOCHROME P450 508A4-RELATED"/>
    <property type="match status" value="1"/>
</dbReference>
<keyword evidence="7 8" id="KW-0349">Heme</keyword>
<evidence type="ECO:0000313" key="10">
    <source>
        <dbReference type="Proteomes" id="UP001283361"/>
    </source>
</evidence>
<dbReference type="Gene3D" id="1.10.630.10">
    <property type="entry name" value="Cytochrome P450"/>
    <property type="match status" value="1"/>
</dbReference>
<dbReference type="PANTHER" id="PTHR24300:SF375">
    <property type="entry name" value="CYTOCHROME P450 FAMILY"/>
    <property type="match status" value="1"/>
</dbReference>
<evidence type="ECO:0000256" key="2">
    <source>
        <dbReference type="ARBA" id="ARBA00010617"/>
    </source>
</evidence>
<evidence type="ECO:0000256" key="4">
    <source>
        <dbReference type="ARBA" id="ARBA00023002"/>
    </source>
</evidence>
<dbReference type="InterPro" id="IPR002401">
    <property type="entry name" value="Cyt_P450_E_grp-I"/>
</dbReference>
<evidence type="ECO:0000256" key="6">
    <source>
        <dbReference type="ARBA" id="ARBA00023033"/>
    </source>
</evidence>
<dbReference type="GO" id="GO:0006805">
    <property type="term" value="P:xenobiotic metabolic process"/>
    <property type="evidence" value="ECO:0007669"/>
    <property type="project" value="TreeGrafter"/>
</dbReference>
<dbReference type="PRINTS" id="PR00463">
    <property type="entry name" value="EP450I"/>
</dbReference>
<evidence type="ECO:0000256" key="3">
    <source>
        <dbReference type="ARBA" id="ARBA00022723"/>
    </source>
</evidence>